<dbReference type="EMBL" id="BHYM01000080">
    <property type="protein sequence ID" value="GCE43712.1"/>
    <property type="molecule type" value="Genomic_DNA"/>
</dbReference>
<dbReference type="AlphaFoldDB" id="A0A402CJD5"/>
<organism evidence="1 2">
    <name type="scientific">Rhodococcus wratislaviensis</name>
    <name type="common">Tsukamurella wratislaviensis</name>
    <dbReference type="NCBI Taxonomy" id="44752"/>
    <lineage>
        <taxon>Bacteria</taxon>
        <taxon>Bacillati</taxon>
        <taxon>Actinomycetota</taxon>
        <taxon>Actinomycetes</taxon>
        <taxon>Mycobacteriales</taxon>
        <taxon>Nocardiaceae</taxon>
        <taxon>Rhodococcus</taxon>
    </lineage>
</organism>
<evidence type="ECO:0000313" key="1">
    <source>
        <dbReference type="EMBL" id="GCE43712.1"/>
    </source>
</evidence>
<comment type="caution">
    <text evidence="1">The sequence shown here is derived from an EMBL/GenBank/DDBJ whole genome shotgun (WGS) entry which is preliminary data.</text>
</comment>
<proteinExistence type="predicted"/>
<dbReference type="OrthoDB" id="5450521at2"/>
<dbReference type="Proteomes" id="UP000287519">
    <property type="component" value="Unassembled WGS sequence"/>
</dbReference>
<sequence>MNIEQRLAEAIRSFHLDSLTGAVPLNIDLDVVLTVLAHTLCDALRRRIPGYQAATPDTLQRRFLSTGGHILNHGNQIVVRLDRRTYSPVLRQATLPEISVPWLGGRTVRYEFA</sequence>
<name>A0A402CJD5_RHOWR</name>
<protein>
    <submittedName>
        <fullName evidence="1">Uncharacterized protein</fullName>
    </submittedName>
</protein>
<evidence type="ECO:0000313" key="2">
    <source>
        <dbReference type="Proteomes" id="UP000287519"/>
    </source>
</evidence>
<gene>
    <name evidence="1" type="ORF">Rhow_008010</name>
</gene>
<keyword evidence="2" id="KW-1185">Reference proteome</keyword>
<dbReference type="RefSeq" id="WP_124395435.1">
    <property type="nucleotide sequence ID" value="NZ_BHYM01000080.1"/>
</dbReference>
<reference evidence="1 2" key="1">
    <citation type="submission" date="2018-11" db="EMBL/GenBank/DDBJ databases">
        <title>Microbial catabolism of amino acid.</title>
        <authorList>
            <person name="Hibi M."/>
            <person name="Ogawa J."/>
        </authorList>
    </citation>
    <scope>NUCLEOTIDE SEQUENCE [LARGE SCALE GENOMIC DNA]</scope>
    <source>
        <strain evidence="1 2">C31-06</strain>
    </source>
</reference>
<accession>A0A402CJD5</accession>